<dbReference type="AlphaFoldDB" id="A0A4Y9FVX9"/>
<dbReference type="Pfam" id="PF02837">
    <property type="entry name" value="Glyco_hydro_2_N"/>
    <property type="match status" value="1"/>
</dbReference>
<dbReference type="InterPro" id="IPR023232">
    <property type="entry name" value="Glyco_hydro_2_AS"/>
</dbReference>
<dbReference type="Gene3D" id="2.60.40.10">
    <property type="entry name" value="Immunoglobulins"/>
    <property type="match status" value="2"/>
</dbReference>
<evidence type="ECO:0000256" key="2">
    <source>
        <dbReference type="ARBA" id="ARBA00007401"/>
    </source>
</evidence>
<dbReference type="InterPro" id="IPR013783">
    <property type="entry name" value="Ig-like_fold"/>
</dbReference>
<dbReference type="InterPro" id="IPR050347">
    <property type="entry name" value="Bact_Beta-galactosidase"/>
</dbReference>
<evidence type="ECO:0000256" key="1">
    <source>
        <dbReference type="ARBA" id="ARBA00001412"/>
    </source>
</evidence>
<evidence type="ECO:0000256" key="6">
    <source>
        <dbReference type="ARBA" id="ARBA00023295"/>
    </source>
</evidence>
<dbReference type="Gene3D" id="2.60.120.260">
    <property type="entry name" value="Galactose-binding domain-like"/>
    <property type="match status" value="1"/>
</dbReference>
<dbReference type="PANTHER" id="PTHR46323">
    <property type="entry name" value="BETA-GALACTOSIDASE"/>
    <property type="match status" value="1"/>
</dbReference>
<dbReference type="PROSITE" id="PS00608">
    <property type="entry name" value="GLYCOSYL_HYDROL_F2_2"/>
    <property type="match status" value="1"/>
</dbReference>
<dbReference type="InterPro" id="IPR004199">
    <property type="entry name" value="B-gal_small/dom_5"/>
</dbReference>
<dbReference type="GO" id="GO:0009341">
    <property type="term" value="C:beta-galactosidase complex"/>
    <property type="evidence" value="ECO:0007669"/>
    <property type="project" value="InterPro"/>
</dbReference>
<evidence type="ECO:0000313" key="9">
    <source>
        <dbReference type="EMBL" id="TFU32391.1"/>
    </source>
</evidence>
<dbReference type="SUPFAM" id="SSF49303">
    <property type="entry name" value="beta-Galactosidase/glucuronidase domain"/>
    <property type="match status" value="2"/>
</dbReference>
<dbReference type="InterPro" id="IPR032312">
    <property type="entry name" value="LacZ_4"/>
</dbReference>
<dbReference type="InterPro" id="IPR006103">
    <property type="entry name" value="Glyco_hydro_2_cat"/>
</dbReference>
<dbReference type="GO" id="GO:0004565">
    <property type="term" value="F:beta-galactosidase activity"/>
    <property type="evidence" value="ECO:0007669"/>
    <property type="project" value="UniProtKB-EC"/>
</dbReference>
<dbReference type="InterPro" id="IPR014718">
    <property type="entry name" value="GH-type_carb-bd"/>
</dbReference>
<dbReference type="SUPFAM" id="SSF51445">
    <property type="entry name" value="(Trans)glycosidases"/>
    <property type="match status" value="1"/>
</dbReference>
<dbReference type="InterPro" id="IPR011013">
    <property type="entry name" value="Gal_mutarotase_sf_dom"/>
</dbReference>
<sequence>MTSVTDRIADPRFVSENRLPAHSDHRWFRDAAEAATGASSFERSLAGTWKFHYAENLEGTIPGFEDPDVDVSGWDDIRVPGHIQYQGYSRAQYCNVQYPWDGVEDVQPGEVPQSYNPVGSYVTTFAHETPLADGERLTVTFEGAESAIVVWHNGTYVGYATDSFTPSEFDLTDTLVPGENRLAVQVLRFSSGAWLEDQDFYRLSGLFRDVVLRRRPRVHAEDVRVRTEVADDLGAATVRVRVRLTAPGTVTATIAGHGSAPVALDPAGDGELTIALDAPRLWSAEDPYLHDLRIEVRDDSGALTEHIPVAVGIRRFGIEDGVLRINGSRVVLKGVNRHEFGLNGRVMTYEETEQDIRILKAAGVDAVRTSHYPNSTFFYELCDRYGLYVIDEMNLETHAAWDAVVQGRWTEADALPGDRPDWLPALLDRAASMFERDKNHASIVMWSCGNESYGGTNLLAVADWLRSVDDRPVHYEGIRADPRHPQTSDVTSRMYVPAAEVEQYLAEHREKPYILCEYAHAMGNSFGAVDKYVELAYREPLFQGVFVWDFADQGVMLTDELGRRYGGYGGDSGEAPHDFEFCGNGLVLLDRTPTPKLIELKQLYQPLHIEVTREGITVENRHLFTGSDAYDALVTLSREGEVLQTAPLTTGVAPGETASFPVPVELPDEPGEYAIDVSFTTREDAPWAAAGHEVASAQGVFRVGAPARPRRAGAPVVIQGLHNVGVRGDGFSALFSRIHGGLLSYRLGATHDSGRELLRSIPRPNFWHAPTSNERGWGMTTRDGQWLVASRYEPAHDDHPAPTVEVRDDAVVIAYRHDLPTVPASECDLVYTVTADGRIDVALTVRPGEGLSDMPEFGLLMETTRDLDRVRWYGDGPHESYVDRRSASRLGVYEAAVADMLTPYMRPQEAGNRTGVRWAEVTDAHGVGLRLEAESEGGMEFSALPWTPFEVENAAHPVDLPPIRKTVLRPALMRRGVGGDDSWGALTHPEHRLPQSEELTFRFSFQGIGGSSRDAR</sequence>
<dbReference type="OrthoDB" id="9762066at2"/>
<evidence type="ECO:0000256" key="4">
    <source>
        <dbReference type="ARBA" id="ARBA00013303"/>
    </source>
</evidence>
<dbReference type="EMBL" id="SPQB01000027">
    <property type="protein sequence ID" value="TFU32391.1"/>
    <property type="molecule type" value="Genomic_DNA"/>
</dbReference>
<dbReference type="Proteomes" id="UP000298358">
    <property type="component" value="Unassembled WGS sequence"/>
</dbReference>
<keyword evidence="6" id="KW-0326">Glycosidase</keyword>
<dbReference type="InterPro" id="IPR006102">
    <property type="entry name" value="Ig-like_GH2"/>
</dbReference>
<dbReference type="Pfam" id="PF02929">
    <property type="entry name" value="Bgal_small_N"/>
    <property type="match status" value="1"/>
</dbReference>
<dbReference type="Gene3D" id="2.70.98.10">
    <property type="match status" value="1"/>
</dbReference>
<evidence type="ECO:0000259" key="8">
    <source>
        <dbReference type="SMART" id="SM01038"/>
    </source>
</evidence>
<comment type="caution">
    <text evidence="9">The sequence shown here is derived from an EMBL/GenBank/DDBJ whole genome shotgun (WGS) entry which is preliminary data.</text>
</comment>
<dbReference type="SUPFAM" id="SSF49785">
    <property type="entry name" value="Galactose-binding domain-like"/>
    <property type="match status" value="1"/>
</dbReference>
<keyword evidence="10" id="KW-1185">Reference proteome</keyword>
<dbReference type="InterPro" id="IPR036156">
    <property type="entry name" value="Beta-gal/glucu_dom_sf"/>
</dbReference>
<name>A0A4Y9FVX9_9MICO</name>
<dbReference type="Pfam" id="PF00703">
    <property type="entry name" value="Glyco_hydro_2"/>
    <property type="match status" value="1"/>
</dbReference>
<dbReference type="PANTHER" id="PTHR46323:SF2">
    <property type="entry name" value="BETA-GALACTOSIDASE"/>
    <property type="match status" value="1"/>
</dbReference>
<reference evidence="9 10" key="1">
    <citation type="submission" date="2019-03" db="EMBL/GenBank/DDBJ databases">
        <title>Diversity of the mouse oral microbiome.</title>
        <authorList>
            <person name="Joseph S."/>
            <person name="Aduse-Opoku J."/>
            <person name="Curtis M."/>
            <person name="Wade W."/>
            <person name="Hashim A."/>
        </authorList>
    </citation>
    <scope>NUCLEOTIDE SEQUENCE [LARGE SCALE GENOMIC DNA]</scope>
    <source>
        <strain evidence="9 10">P1012</strain>
    </source>
</reference>
<dbReference type="Pfam" id="PF16353">
    <property type="entry name" value="LacZ_4"/>
    <property type="match status" value="1"/>
</dbReference>
<proteinExistence type="inferred from homology"/>
<gene>
    <name evidence="9" type="ORF">E4U02_10855</name>
</gene>
<dbReference type="SMART" id="SM01038">
    <property type="entry name" value="Bgal_small_N"/>
    <property type="match status" value="1"/>
</dbReference>
<dbReference type="EC" id="3.2.1.23" evidence="3"/>
<accession>A0A4Y9FVX9</accession>
<dbReference type="InterPro" id="IPR008979">
    <property type="entry name" value="Galactose-bd-like_sf"/>
</dbReference>
<evidence type="ECO:0000256" key="5">
    <source>
        <dbReference type="ARBA" id="ARBA00022801"/>
    </source>
</evidence>
<evidence type="ECO:0000256" key="3">
    <source>
        <dbReference type="ARBA" id="ARBA00012756"/>
    </source>
</evidence>
<dbReference type="GO" id="GO:0030246">
    <property type="term" value="F:carbohydrate binding"/>
    <property type="evidence" value="ECO:0007669"/>
    <property type="project" value="InterPro"/>
</dbReference>
<evidence type="ECO:0000256" key="7">
    <source>
        <dbReference type="ARBA" id="ARBA00032230"/>
    </source>
</evidence>
<feature type="domain" description="Beta galactosidase small chain/" evidence="8">
    <location>
        <begin position="725"/>
        <end position="1006"/>
    </location>
</feature>
<dbReference type="InterPro" id="IPR006101">
    <property type="entry name" value="Glyco_hydro_2"/>
</dbReference>
<dbReference type="GO" id="GO:0005990">
    <property type="term" value="P:lactose catabolic process"/>
    <property type="evidence" value="ECO:0007669"/>
    <property type="project" value="TreeGrafter"/>
</dbReference>
<evidence type="ECO:0000313" key="10">
    <source>
        <dbReference type="Proteomes" id="UP000298358"/>
    </source>
</evidence>
<dbReference type="InterPro" id="IPR017853">
    <property type="entry name" value="GH"/>
</dbReference>
<dbReference type="PRINTS" id="PR00132">
    <property type="entry name" value="GLHYDRLASE2"/>
</dbReference>
<dbReference type="SUPFAM" id="SSF74650">
    <property type="entry name" value="Galactose mutarotase-like"/>
    <property type="match status" value="1"/>
</dbReference>
<comment type="catalytic activity">
    <reaction evidence="1">
        <text>Hydrolysis of terminal non-reducing beta-D-galactose residues in beta-D-galactosides.</text>
        <dbReference type="EC" id="3.2.1.23"/>
    </reaction>
</comment>
<comment type="similarity">
    <text evidence="2">Belongs to the glycosyl hydrolase 2 family.</text>
</comment>
<keyword evidence="5" id="KW-0378">Hydrolase</keyword>
<dbReference type="Gene3D" id="3.20.20.80">
    <property type="entry name" value="Glycosidases"/>
    <property type="match status" value="1"/>
</dbReference>
<protein>
    <recommendedName>
        <fullName evidence="4">Beta-galactosidase</fullName>
        <ecNumber evidence="3">3.2.1.23</ecNumber>
    </recommendedName>
    <alternativeName>
        <fullName evidence="7">Lactase</fullName>
    </alternativeName>
</protein>
<dbReference type="InterPro" id="IPR006104">
    <property type="entry name" value="Glyco_hydro_2_N"/>
</dbReference>
<organism evidence="9 10">
    <name type="scientific">Microbacterium paludicola</name>
    <dbReference type="NCBI Taxonomy" id="300019"/>
    <lineage>
        <taxon>Bacteria</taxon>
        <taxon>Bacillati</taxon>
        <taxon>Actinomycetota</taxon>
        <taxon>Actinomycetes</taxon>
        <taxon>Micrococcales</taxon>
        <taxon>Microbacteriaceae</taxon>
        <taxon>Microbacterium</taxon>
    </lineage>
</organism>
<dbReference type="Pfam" id="PF02836">
    <property type="entry name" value="Glyco_hydro_2_C"/>
    <property type="match status" value="1"/>
</dbReference>